<accession>A0ABN0W125</accession>
<evidence type="ECO:0000256" key="2">
    <source>
        <dbReference type="ARBA" id="ARBA00010990"/>
    </source>
</evidence>
<name>A0ABN0W125_9BACI</name>
<dbReference type="InterPro" id="IPR008278">
    <property type="entry name" value="4-PPantetheinyl_Trfase_dom"/>
</dbReference>
<keyword evidence="9 11" id="KW-0443">Lipid metabolism</keyword>
<dbReference type="EC" id="2.7.8.7" evidence="11"/>
<comment type="similarity">
    <text evidence="2">Belongs to the P-Pant transferase superfamily. Gsp/Sfp/HetI/AcpT family.</text>
</comment>
<protein>
    <recommendedName>
        <fullName evidence="11">Holo-[acyl-carrier-protein] synthase</fullName>
        <shortName evidence="11">Holo-ACP synthase</shortName>
        <ecNumber evidence="11">2.7.8.7</ecNumber>
    </recommendedName>
    <alternativeName>
        <fullName evidence="11">4'-phosphopantetheinyl transferase AcpS</fullName>
    </alternativeName>
</protein>
<evidence type="ECO:0000256" key="1">
    <source>
        <dbReference type="ARBA" id="ARBA00001946"/>
    </source>
</evidence>
<feature type="binding site" evidence="11">
    <location>
        <position position="58"/>
    </location>
    <ligand>
        <name>Mg(2+)</name>
        <dbReference type="ChEBI" id="CHEBI:18420"/>
    </ligand>
</feature>
<organism evidence="13 14">
    <name type="scientific">Bacillus carboniphilus</name>
    <dbReference type="NCBI Taxonomy" id="86663"/>
    <lineage>
        <taxon>Bacteria</taxon>
        <taxon>Bacillati</taxon>
        <taxon>Bacillota</taxon>
        <taxon>Bacilli</taxon>
        <taxon>Bacillales</taxon>
        <taxon>Bacillaceae</taxon>
        <taxon>Bacillus</taxon>
    </lineage>
</organism>
<dbReference type="InterPro" id="IPR050559">
    <property type="entry name" value="P-Pant_transferase_sf"/>
</dbReference>
<evidence type="ECO:0000256" key="4">
    <source>
        <dbReference type="ARBA" id="ARBA00022516"/>
    </source>
</evidence>
<keyword evidence="14" id="KW-1185">Reference proteome</keyword>
<comment type="function">
    <text evidence="11">Transfers the 4'-phosphopantetheine moiety from coenzyme A to a Ser of acyl-carrier-protein.</text>
</comment>
<dbReference type="InterPro" id="IPR004568">
    <property type="entry name" value="Ppantetheine-prot_Trfase_dom"/>
</dbReference>
<dbReference type="InterPro" id="IPR037143">
    <property type="entry name" value="4-PPantetheinyl_Trfase_dom_sf"/>
</dbReference>
<keyword evidence="5 11" id="KW-0808">Transferase</keyword>
<reference evidence="13 14" key="1">
    <citation type="journal article" date="2019" name="Int. J. Syst. Evol. Microbiol.">
        <title>The Global Catalogue of Microorganisms (GCM) 10K type strain sequencing project: providing services to taxonomists for standard genome sequencing and annotation.</title>
        <authorList>
            <consortium name="The Broad Institute Genomics Platform"/>
            <consortium name="The Broad Institute Genome Sequencing Center for Infectious Disease"/>
            <person name="Wu L."/>
            <person name="Ma J."/>
        </authorList>
    </citation>
    <scope>NUCLEOTIDE SEQUENCE [LARGE SCALE GENOMIC DNA]</scope>
    <source>
        <strain evidence="13 14">JCM 9731</strain>
    </source>
</reference>
<feature type="binding site" evidence="11">
    <location>
        <position position="8"/>
    </location>
    <ligand>
        <name>Mg(2+)</name>
        <dbReference type="ChEBI" id="CHEBI:18420"/>
    </ligand>
</feature>
<dbReference type="Proteomes" id="UP001500782">
    <property type="component" value="Unassembled WGS sequence"/>
</dbReference>
<keyword evidence="7 11" id="KW-0276">Fatty acid metabolism</keyword>
<dbReference type="EMBL" id="BAAADJ010000011">
    <property type="protein sequence ID" value="GAA0322040.1"/>
    <property type="molecule type" value="Genomic_DNA"/>
</dbReference>
<evidence type="ECO:0000256" key="9">
    <source>
        <dbReference type="ARBA" id="ARBA00023098"/>
    </source>
</evidence>
<evidence type="ECO:0000313" key="13">
    <source>
        <dbReference type="EMBL" id="GAA0322040.1"/>
    </source>
</evidence>
<keyword evidence="4 11" id="KW-0444">Lipid biosynthesis</keyword>
<proteinExistence type="inferred from homology"/>
<evidence type="ECO:0000256" key="11">
    <source>
        <dbReference type="HAMAP-Rule" id="MF_00101"/>
    </source>
</evidence>
<dbReference type="PANTHER" id="PTHR12215">
    <property type="entry name" value="PHOSPHOPANTETHEINE TRANSFERASE"/>
    <property type="match status" value="1"/>
</dbReference>
<keyword evidence="8 11" id="KW-0460">Magnesium</keyword>
<evidence type="ECO:0000256" key="7">
    <source>
        <dbReference type="ARBA" id="ARBA00022832"/>
    </source>
</evidence>
<dbReference type="NCBIfam" id="TIGR00516">
    <property type="entry name" value="acpS"/>
    <property type="match status" value="1"/>
</dbReference>
<comment type="catalytic activity">
    <reaction evidence="11">
        <text>apo-[ACP] + CoA = holo-[ACP] + adenosine 3',5'-bisphosphate + H(+)</text>
        <dbReference type="Rhea" id="RHEA:12068"/>
        <dbReference type="Rhea" id="RHEA-COMP:9685"/>
        <dbReference type="Rhea" id="RHEA-COMP:9690"/>
        <dbReference type="ChEBI" id="CHEBI:15378"/>
        <dbReference type="ChEBI" id="CHEBI:29999"/>
        <dbReference type="ChEBI" id="CHEBI:57287"/>
        <dbReference type="ChEBI" id="CHEBI:58343"/>
        <dbReference type="ChEBI" id="CHEBI:64479"/>
        <dbReference type="EC" id="2.7.8.7"/>
    </reaction>
</comment>
<dbReference type="Pfam" id="PF01648">
    <property type="entry name" value="ACPS"/>
    <property type="match status" value="1"/>
</dbReference>
<dbReference type="RefSeq" id="WP_343797191.1">
    <property type="nucleotide sequence ID" value="NZ_BAAADJ010000011.1"/>
</dbReference>
<keyword evidence="10 11" id="KW-0275">Fatty acid biosynthesis</keyword>
<evidence type="ECO:0000256" key="8">
    <source>
        <dbReference type="ARBA" id="ARBA00022842"/>
    </source>
</evidence>
<feature type="domain" description="4'-phosphopantetheinyl transferase" evidence="12">
    <location>
        <begin position="4"/>
        <end position="109"/>
    </location>
</feature>
<evidence type="ECO:0000259" key="12">
    <source>
        <dbReference type="Pfam" id="PF01648"/>
    </source>
</evidence>
<comment type="caution">
    <text evidence="13">The sequence shown here is derived from an EMBL/GenBank/DDBJ whole genome shotgun (WGS) entry which is preliminary data.</text>
</comment>
<evidence type="ECO:0000256" key="10">
    <source>
        <dbReference type="ARBA" id="ARBA00023160"/>
    </source>
</evidence>
<dbReference type="PANTHER" id="PTHR12215:SF10">
    <property type="entry name" value="L-AMINOADIPATE-SEMIALDEHYDE DEHYDROGENASE-PHOSPHOPANTETHEINYL TRANSFERASE"/>
    <property type="match status" value="1"/>
</dbReference>
<dbReference type="HAMAP" id="MF_00101">
    <property type="entry name" value="AcpS"/>
    <property type="match status" value="1"/>
</dbReference>
<evidence type="ECO:0000313" key="14">
    <source>
        <dbReference type="Proteomes" id="UP001500782"/>
    </source>
</evidence>
<sequence length="118" mass="13485">MITGIGIDIIEKDRIQKVVNRQPRFPKRILTENELKEYNRYPLKRKVEFLAGRFAAKEAYAKAKGVGIGEELSFQSIEIQRDERGKPFYAKPESKGVHLSISHSHEFVVAQAIIESEA</sequence>
<evidence type="ECO:0000256" key="6">
    <source>
        <dbReference type="ARBA" id="ARBA00022723"/>
    </source>
</evidence>
<keyword evidence="3 11" id="KW-0963">Cytoplasm</keyword>
<comment type="subcellular location">
    <subcellularLocation>
        <location evidence="11">Cytoplasm</location>
    </subcellularLocation>
</comment>
<evidence type="ECO:0000256" key="3">
    <source>
        <dbReference type="ARBA" id="ARBA00022490"/>
    </source>
</evidence>
<comment type="similarity">
    <text evidence="11">Belongs to the P-Pant transferase superfamily. AcpS family.</text>
</comment>
<dbReference type="NCBIfam" id="TIGR00556">
    <property type="entry name" value="pantethn_trn"/>
    <property type="match status" value="1"/>
</dbReference>
<gene>
    <name evidence="11 13" type="primary">acpS</name>
    <name evidence="13" type="ORF">GCM10008967_10650</name>
</gene>
<comment type="cofactor">
    <cofactor evidence="1 11">
        <name>Mg(2+)</name>
        <dbReference type="ChEBI" id="CHEBI:18420"/>
    </cofactor>
</comment>
<dbReference type="InterPro" id="IPR002582">
    <property type="entry name" value="ACPS"/>
</dbReference>
<keyword evidence="6 11" id="KW-0479">Metal-binding</keyword>
<evidence type="ECO:0000256" key="5">
    <source>
        <dbReference type="ARBA" id="ARBA00022679"/>
    </source>
</evidence>
<dbReference type="Gene3D" id="3.90.470.20">
    <property type="entry name" value="4'-phosphopantetheinyl transferase domain"/>
    <property type="match status" value="1"/>
</dbReference>
<dbReference type="SUPFAM" id="SSF56214">
    <property type="entry name" value="4'-phosphopantetheinyl transferase"/>
    <property type="match status" value="1"/>
</dbReference>